<keyword evidence="4" id="KW-1185">Reference proteome</keyword>
<dbReference type="InterPro" id="IPR004509">
    <property type="entry name" value="Competence_ComEA_HhH"/>
</dbReference>
<dbReference type="Pfam" id="PF12836">
    <property type="entry name" value="HHH_3"/>
    <property type="match status" value="1"/>
</dbReference>
<dbReference type="PANTHER" id="PTHR21180">
    <property type="entry name" value="ENDONUCLEASE/EXONUCLEASE/PHOSPHATASE FAMILY DOMAIN-CONTAINING PROTEIN 1"/>
    <property type="match status" value="1"/>
</dbReference>
<gene>
    <name evidence="3" type="ORF">WMO64_04855</name>
</gene>
<comment type="caution">
    <text evidence="3">The sequence shown here is derived from an EMBL/GenBank/DDBJ whole genome shotgun (WGS) entry which is preliminary data.</text>
</comment>
<feature type="domain" description="Helix-hairpin-helix DNA-binding motif class 1" evidence="2">
    <location>
        <begin position="129"/>
        <end position="148"/>
    </location>
</feature>
<dbReference type="SMART" id="SM00278">
    <property type="entry name" value="HhH1"/>
    <property type="match status" value="2"/>
</dbReference>
<dbReference type="InterPro" id="IPR003583">
    <property type="entry name" value="Hlx-hairpin-Hlx_DNA-bd_motif"/>
</dbReference>
<keyword evidence="3" id="KW-0238">DNA-binding</keyword>
<reference evidence="3 4" key="1">
    <citation type="submission" date="2024-03" db="EMBL/GenBank/DDBJ databases">
        <title>Human intestinal bacterial collection.</title>
        <authorList>
            <person name="Pauvert C."/>
            <person name="Hitch T.C.A."/>
            <person name="Clavel T."/>
        </authorList>
    </citation>
    <scope>NUCLEOTIDE SEQUENCE [LARGE SCALE GENOMIC DNA]</scope>
    <source>
        <strain evidence="3 4">CLA-AP-H29</strain>
    </source>
</reference>
<evidence type="ECO:0000313" key="4">
    <source>
        <dbReference type="Proteomes" id="UP001464378"/>
    </source>
</evidence>
<evidence type="ECO:0000313" key="3">
    <source>
        <dbReference type="EMBL" id="MEQ2442791.1"/>
    </source>
</evidence>
<evidence type="ECO:0000256" key="1">
    <source>
        <dbReference type="SAM" id="MobiDB-lite"/>
    </source>
</evidence>
<feature type="region of interest" description="Disordered" evidence="1">
    <location>
        <begin position="50"/>
        <end position="90"/>
    </location>
</feature>
<feature type="compositionally biased region" description="Polar residues" evidence="1">
    <location>
        <begin position="50"/>
        <end position="62"/>
    </location>
</feature>
<feature type="domain" description="Helix-hairpin-helix DNA-binding motif class 1" evidence="2">
    <location>
        <begin position="99"/>
        <end position="118"/>
    </location>
</feature>
<dbReference type="SUPFAM" id="SSF47781">
    <property type="entry name" value="RuvA domain 2-like"/>
    <property type="match status" value="1"/>
</dbReference>
<dbReference type="GO" id="GO:0003677">
    <property type="term" value="F:DNA binding"/>
    <property type="evidence" value="ECO:0007669"/>
    <property type="project" value="UniProtKB-KW"/>
</dbReference>
<protein>
    <submittedName>
        <fullName evidence="3">ComEA family DNA-binding protein</fullName>
    </submittedName>
</protein>
<dbReference type="NCBIfam" id="TIGR00426">
    <property type="entry name" value="competence protein ComEA helix-hairpin-helix repeat region"/>
    <property type="match status" value="1"/>
</dbReference>
<dbReference type="EMBL" id="JBBMFK010000005">
    <property type="protein sequence ID" value="MEQ2442791.1"/>
    <property type="molecule type" value="Genomic_DNA"/>
</dbReference>
<dbReference type="RefSeq" id="WP_349231194.1">
    <property type="nucleotide sequence ID" value="NZ_JBBMFK010000005.1"/>
</dbReference>
<dbReference type="InterPro" id="IPR051675">
    <property type="entry name" value="Endo/Exo/Phosphatase_dom_1"/>
</dbReference>
<name>A0ABV1E659_9FIRM</name>
<organism evidence="3 4">
    <name type="scientific">Pseudoflavonifractor intestinihominis</name>
    <dbReference type="NCBI Taxonomy" id="3133171"/>
    <lineage>
        <taxon>Bacteria</taxon>
        <taxon>Bacillati</taxon>
        <taxon>Bacillota</taxon>
        <taxon>Clostridia</taxon>
        <taxon>Eubacteriales</taxon>
        <taxon>Oscillospiraceae</taxon>
        <taxon>Pseudoflavonifractor</taxon>
    </lineage>
</organism>
<dbReference type="Proteomes" id="UP001464378">
    <property type="component" value="Unassembled WGS sequence"/>
</dbReference>
<dbReference type="PANTHER" id="PTHR21180:SF32">
    <property type="entry name" value="ENDONUCLEASE_EXONUCLEASE_PHOSPHATASE FAMILY DOMAIN-CONTAINING PROTEIN 1"/>
    <property type="match status" value="1"/>
</dbReference>
<proteinExistence type="predicted"/>
<evidence type="ECO:0000259" key="2">
    <source>
        <dbReference type="SMART" id="SM00278"/>
    </source>
</evidence>
<dbReference type="Gene3D" id="1.10.150.280">
    <property type="entry name" value="AF1531-like domain"/>
    <property type="match status" value="1"/>
</dbReference>
<sequence length="151" mass="16034">MKISRLEFVLLMLTTACLAFFAGWFLGGENSAGTVQITAQYSLEPELSTAPSVSQLLPTTSDPPAETEPAAITSQTPSPSPEETEGQTGLININTAGSEELQTLPSIGEKRAAAIIAYREENGPFRMVEDITNVSGIGEGILSQIIDYITV</sequence>
<accession>A0ABV1E659</accession>
<dbReference type="InterPro" id="IPR010994">
    <property type="entry name" value="RuvA_2-like"/>
</dbReference>